<dbReference type="Gene3D" id="3.40.50.1820">
    <property type="entry name" value="alpha/beta hydrolase"/>
    <property type="match status" value="1"/>
</dbReference>
<evidence type="ECO:0000313" key="5">
    <source>
        <dbReference type="Proteomes" id="UP000612352"/>
    </source>
</evidence>
<feature type="compositionally biased region" description="Low complexity" evidence="2">
    <location>
        <begin position="51"/>
        <end position="62"/>
    </location>
</feature>
<dbReference type="Proteomes" id="UP000612352">
    <property type="component" value="Unassembled WGS sequence"/>
</dbReference>
<comment type="caution">
    <text evidence="4">The sequence shown here is derived from an EMBL/GenBank/DDBJ whole genome shotgun (WGS) entry which is preliminary data.</text>
</comment>
<dbReference type="PANTHER" id="PTHR22946:SF8">
    <property type="entry name" value="ACETYL XYLAN ESTERASE DOMAIN-CONTAINING PROTEIN"/>
    <property type="match status" value="1"/>
</dbReference>
<dbReference type="InterPro" id="IPR002925">
    <property type="entry name" value="Dienelactn_hydro"/>
</dbReference>
<proteinExistence type="inferred from homology"/>
<feature type="domain" description="Dienelactone hydrolase" evidence="3">
    <location>
        <begin position="111"/>
        <end position="221"/>
    </location>
</feature>
<dbReference type="Pfam" id="PF01738">
    <property type="entry name" value="DLH"/>
    <property type="match status" value="1"/>
</dbReference>
<name>A0ABS1B8P1_9MICO</name>
<protein>
    <submittedName>
        <fullName evidence="4">Acetylxylan esterase</fullName>
    </submittedName>
</protein>
<evidence type="ECO:0000313" key="4">
    <source>
        <dbReference type="EMBL" id="MBK0331018.1"/>
    </source>
</evidence>
<dbReference type="PANTHER" id="PTHR22946">
    <property type="entry name" value="DIENELACTONE HYDROLASE DOMAIN-CONTAINING PROTEIN-RELATED"/>
    <property type="match status" value="1"/>
</dbReference>
<gene>
    <name evidence="4" type="ORF">I8D64_06335</name>
</gene>
<reference evidence="4 5" key="1">
    <citation type="submission" date="2020-12" db="EMBL/GenBank/DDBJ databases">
        <title>Brachybacterium sp. MASK1Z-5, whole genome shotgun sequence.</title>
        <authorList>
            <person name="Tuo L."/>
        </authorList>
    </citation>
    <scope>NUCLEOTIDE SEQUENCE [LARGE SCALE GENOMIC DNA]</scope>
    <source>
        <strain evidence="4 5">MASK1Z-5</strain>
    </source>
</reference>
<dbReference type="SUPFAM" id="SSF53474">
    <property type="entry name" value="alpha/beta-Hydrolases"/>
    <property type="match status" value="1"/>
</dbReference>
<dbReference type="EMBL" id="JAEDAJ010000002">
    <property type="protein sequence ID" value="MBK0331018.1"/>
    <property type="molecule type" value="Genomic_DNA"/>
</dbReference>
<evidence type="ECO:0000259" key="3">
    <source>
        <dbReference type="Pfam" id="PF01738"/>
    </source>
</evidence>
<evidence type="ECO:0000256" key="1">
    <source>
        <dbReference type="ARBA" id="ARBA00008645"/>
    </source>
</evidence>
<dbReference type="InterPro" id="IPR029058">
    <property type="entry name" value="AB_hydrolase_fold"/>
</dbReference>
<comment type="similarity">
    <text evidence="1">Belongs to the AB hydrolase superfamily.</text>
</comment>
<sequence>MTQTNQAPPQDPHEAARTRLRALLGCDGPGALAPAARLVGPASPVPDPDAGPDAQAPGEPAAVQVAPEGRDPFPALLQRPAPGHASGAAVVLVPGHGAGMRALVGDGDAYHGAIARRLVDRGVAVLVPEMISFGQRRTPPAPGAAPYGPAESSCAVDAARYLLHGSPVLGARVADASAAVSALRSRADVDADRVGVVGGSGGGAVALLLAALDTRLRATLVANFFSSFAASIVARPHCPCNVVPGLLPAFEMAEIAALVAPRSLVLEAGEADPLFPIAAARASFARLEADREGARDVGRGARLVVTDAGHRLVGEESVDLLMDALG</sequence>
<organism evidence="4 5">
    <name type="scientific">Brachybacterium halotolerans</name>
    <dbReference type="NCBI Taxonomy" id="2795215"/>
    <lineage>
        <taxon>Bacteria</taxon>
        <taxon>Bacillati</taxon>
        <taxon>Actinomycetota</taxon>
        <taxon>Actinomycetes</taxon>
        <taxon>Micrococcales</taxon>
        <taxon>Dermabacteraceae</taxon>
        <taxon>Brachybacterium</taxon>
    </lineage>
</organism>
<accession>A0ABS1B8P1</accession>
<evidence type="ECO:0000256" key="2">
    <source>
        <dbReference type="SAM" id="MobiDB-lite"/>
    </source>
</evidence>
<keyword evidence="5" id="KW-1185">Reference proteome</keyword>
<dbReference type="RefSeq" id="WP_200501652.1">
    <property type="nucleotide sequence ID" value="NZ_JAEDAJ010000002.1"/>
</dbReference>
<dbReference type="InterPro" id="IPR050261">
    <property type="entry name" value="FrsA_esterase"/>
</dbReference>
<feature type="region of interest" description="Disordered" evidence="2">
    <location>
        <begin position="33"/>
        <end position="66"/>
    </location>
</feature>